<dbReference type="Proteomes" id="UP001597337">
    <property type="component" value="Unassembled WGS sequence"/>
</dbReference>
<dbReference type="EMBL" id="JBHUHX010000018">
    <property type="protein sequence ID" value="MFD2112064.1"/>
    <property type="molecule type" value="Genomic_DNA"/>
</dbReference>
<evidence type="ECO:0000313" key="2">
    <source>
        <dbReference type="EMBL" id="MFD2112064.1"/>
    </source>
</evidence>
<sequence>MKPKTAEDRATVDTHHPSAFNHEDLQRFTGYQRPADIERWCQQNGVRYFRGRIGIWTTLDAVNAALGIGLGEQPPTQRIEF</sequence>
<keyword evidence="3" id="KW-1185">Reference proteome</keyword>
<protein>
    <recommendedName>
        <fullName evidence="4">DUF4224 domain-containing protein</fullName>
    </recommendedName>
</protein>
<organism evidence="2 3">
    <name type="scientific">Thiorhodococcus fuscus</name>
    <dbReference type="NCBI Taxonomy" id="527200"/>
    <lineage>
        <taxon>Bacteria</taxon>
        <taxon>Pseudomonadati</taxon>
        <taxon>Pseudomonadota</taxon>
        <taxon>Gammaproteobacteria</taxon>
        <taxon>Chromatiales</taxon>
        <taxon>Chromatiaceae</taxon>
        <taxon>Thiorhodococcus</taxon>
    </lineage>
</organism>
<accession>A0ABW4Y8Q1</accession>
<reference evidence="3" key="1">
    <citation type="journal article" date="2019" name="Int. J. Syst. Evol. Microbiol.">
        <title>The Global Catalogue of Microorganisms (GCM) 10K type strain sequencing project: providing services to taxonomists for standard genome sequencing and annotation.</title>
        <authorList>
            <consortium name="The Broad Institute Genomics Platform"/>
            <consortium name="The Broad Institute Genome Sequencing Center for Infectious Disease"/>
            <person name="Wu L."/>
            <person name="Ma J."/>
        </authorList>
    </citation>
    <scope>NUCLEOTIDE SEQUENCE [LARGE SCALE GENOMIC DNA]</scope>
    <source>
        <strain evidence="3">KACC 12597</strain>
    </source>
</reference>
<comment type="caution">
    <text evidence="2">The sequence shown here is derived from an EMBL/GenBank/DDBJ whole genome shotgun (WGS) entry which is preliminary data.</text>
</comment>
<dbReference type="RefSeq" id="WP_386026029.1">
    <property type="nucleotide sequence ID" value="NZ_JBHUHX010000018.1"/>
</dbReference>
<evidence type="ECO:0008006" key="4">
    <source>
        <dbReference type="Google" id="ProtNLM"/>
    </source>
</evidence>
<name>A0ABW4Y8Q1_9GAMM</name>
<proteinExistence type="predicted"/>
<evidence type="ECO:0000313" key="3">
    <source>
        <dbReference type="Proteomes" id="UP001597337"/>
    </source>
</evidence>
<evidence type="ECO:0000256" key="1">
    <source>
        <dbReference type="SAM" id="MobiDB-lite"/>
    </source>
</evidence>
<feature type="region of interest" description="Disordered" evidence="1">
    <location>
        <begin position="1"/>
        <end position="25"/>
    </location>
</feature>
<gene>
    <name evidence="2" type="ORF">ACFSJC_09455</name>
</gene>